<protein>
    <submittedName>
        <fullName evidence="2">Uncharacterized protein</fullName>
    </submittedName>
</protein>
<gene>
    <name evidence="2" type="ORF">Z043_106723</name>
</gene>
<feature type="compositionally biased region" description="Basic and acidic residues" evidence="1">
    <location>
        <begin position="48"/>
        <end position="58"/>
    </location>
</feature>
<evidence type="ECO:0000313" key="2">
    <source>
        <dbReference type="EMBL" id="KPP74147.1"/>
    </source>
</evidence>
<feature type="compositionally biased region" description="Polar residues" evidence="1">
    <location>
        <begin position="35"/>
        <end position="44"/>
    </location>
</feature>
<feature type="region of interest" description="Disordered" evidence="1">
    <location>
        <begin position="1"/>
        <end position="67"/>
    </location>
</feature>
<reference evidence="2 3" key="1">
    <citation type="submission" date="2015-08" db="EMBL/GenBank/DDBJ databases">
        <title>The genome of the Asian arowana (Scleropages formosus).</title>
        <authorList>
            <person name="Tan M.H."/>
            <person name="Gan H.M."/>
            <person name="Croft L.J."/>
            <person name="Austin C.M."/>
        </authorList>
    </citation>
    <scope>NUCLEOTIDE SEQUENCE [LARGE SCALE GENOMIC DNA]</scope>
    <source>
        <strain evidence="2">Aro1</strain>
    </source>
</reference>
<comment type="caution">
    <text evidence="2">The sequence shown here is derived from an EMBL/GenBank/DDBJ whole genome shotgun (WGS) entry which is preliminary data.</text>
</comment>
<name>A0A0P7XCR7_SCLFO</name>
<dbReference type="EMBL" id="JARO02001880">
    <property type="protein sequence ID" value="KPP74147.1"/>
    <property type="molecule type" value="Genomic_DNA"/>
</dbReference>
<accession>A0A0P7XCR7</accession>
<evidence type="ECO:0000256" key="1">
    <source>
        <dbReference type="SAM" id="MobiDB-lite"/>
    </source>
</evidence>
<dbReference type="AlphaFoldDB" id="A0A0P7XCR7"/>
<evidence type="ECO:0000313" key="3">
    <source>
        <dbReference type="Proteomes" id="UP000034805"/>
    </source>
</evidence>
<proteinExistence type="predicted"/>
<dbReference type="Proteomes" id="UP000034805">
    <property type="component" value="Unassembled WGS sequence"/>
</dbReference>
<organism evidence="2 3">
    <name type="scientific">Scleropages formosus</name>
    <name type="common">Asian bonytongue</name>
    <name type="synonym">Osteoglossum formosum</name>
    <dbReference type="NCBI Taxonomy" id="113540"/>
    <lineage>
        <taxon>Eukaryota</taxon>
        <taxon>Metazoa</taxon>
        <taxon>Chordata</taxon>
        <taxon>Craniata</taxon>
        <taxon>Vertebrata</taxon>
        <taxon>Euteleostomi</taxon>
        <taxon>Actinopterygii</taxon>
        <taxon>Neopterygii</taxon>
        <taxon>Teleostei</taxon>
        <taxon>Osteoglossocephala</taxon>
        <taxon>Osteoglossomorpha</taxon>
        <taxon>Osteoglossiformes</taxon>
        <taxon>Osteoglossidae</taxon>
        <taxon>Scleropages</taxon>
    </lineage>
</organism>
<sequence>MKRKEDVSGGGADEAERLSASECPTGPGTAHRDTPSTLPTSRGFQKQADGDEKCQNEKKSRHNSPGRVRYRKAGLERRMTCPSPREISRALLTPTQGFLTRAANLDDLIQRCLLCFGECTAYGRGIAHVSNVHISLWAARWTPLFCSSFTPLLTVQTASHESAKPVQGNHAAEA</sequence>